<feature type="active site" evidence="8">
    <location>
        <position position="323"/>
    </location>
</feature>
<keyword evidence="4 10" id="KW-0378">Hydrolase</keyword>
<dbReference type="InterPro" id="IPR001461">
    <property type="entry name" value="Aspartic_peptidase_A1"/>
</dbReference>
<feature type="disulfide bond" evidence="9">
    <location>
        <begin position="314"/>
        <end position="318"/>
    </location>
</feature>
<evidence type="ECO:0000256" key="1">
    <source>
        <dbReference type="ARBA" id="ARBA00007447"/>
    </source>
</evidence>
<dbReference type="FunFam" id="2.40.70.10:FF:000044">
    <property type="entry name" value="Lysosomal aspartic protease"/>
    <property type="match status" value="1"/>
</dbReference>
<feature type="disulfide bond" evidence="9">
    <location>
        <begin position="149"/>
        <end position="155"/>
    </location>
</feature>
<evidence type="ECO:0000259" key="13">
    <source>
        <dbReference type="PROSITE" id="PS51767"/>
    </source>
</evidence>
<feature type="transmembrane region" description="Helical" evidence="11">
    <location>
        <begin position="38"/>
        <end position="60"/>
    </location>
</feature>
<dbReference type="Pfam" id="PF00026">
    <property type="entry name" value="Asp"/>
    <property type="match status" value="1"/>
</dbReference>
<evidence type="ECO:0000256" key="3">
    <source>
        <dbReference type="ARBA" id="ARBA00022750"/>
    </source>
</evidence>
<comment type="caution">
    <text evidence="14">The sequence shown here is derived from an EMBL/GenBank/DDBJ whole genome shotgun (WGS) entry which is preliminary data.</text>
</comment>
<dbReference type="InterPro" id="IPR007856">
    <property type="entry name" value="SapB_1"/>
</dbReference>
<keyword evidence="7" id="KW-0325">Glycoprotein</keyword>
<keyword evidence="2 10" id="KW-0645">Protease</keyword>
<dbReference type="GO" id="GO:0006629">
    <property type="term" value="P:lipid metabolic process"/>
    <property type="evidence" value="ECO:0007669"/>
    <property type="project" value="InterPro"/>
</dbReference>
<evidence type="ECO:0000256" key="4">
    <source>
        <dbReference type="ARBA" id="ARBA00022801"/>
    </source>
</evidence>
<dbReference type="SUPFAM" id="SSF50630">
    <property type="entry name" value="Acid proteases"/>
    <property type="match status" value="1"/>
</dbReference>
<dbReference type="PRINTS" id="PR00792">
    <property type="entry name" value="PEPSIN"/>
</dbReference>
<evidence type="ECO:0000256" key="10">
    <source>
        <dbReference type="RuleBase" id="RU000454"/>
    </source>
</evidence>
<evidence type="ECO:0000256" key="5">
    <source>
        <dbReference type="ARBA" id="ARBA00023145"/>
    </source>
</evidence>
<dbReference type="Gene3D" id="2.40.70.10">
    <property type="entry name" value="Acid Proteases"/>
    <property type="match status" value="2"/>
</dbReference>
<dbReference type="PROSITE" id="PS51767">
    <property type="entry name" value="PEPTIDASE_A1"/>
    <property type="match status" value="1"/>
</dbReference>
<gene>
    <name evidence="14" type="ORF">D0Y65_027061</name>
</gene>
<dbReference type="SMR" id="A0A445IME3"/>
<feature type="domain" description="Peptidase A1" evidence="13">
    <location>
        <begin position="118"/>
        <end position="537"/>
    </location>
</feature>
<keyword evidence="5" id="KW-0865">Zymogen</keyword>
<dbReference type="PANTHER" id="PTHR47966:SF28">
    <property type="entry name" value="OS01G0290000 PROTEIN"/>
    <property type="match status" value="1"/>
</dbReference>
<feature type="domain" description="Saposin B-type" evidence="12">
    <location>
        <begin position="348"/>
        <end position="388"/>
    </location>
</feature>
<dbReference type="GO" id="GO:0006508">
    <property type="term" value="P:proteolysis"/>
    <property type="evidence" value="ECO:0007669"/>
    <property type="project" value="UniProtKB-KW"/>
</dbReference>
<evidence type="ECO:0000256" key="8">
    <source>
        <dbReference type="PIRSR" id="PIRSR601461-1"/>
    </source>
</evidence>
<organism evidence="14 15">
    <name type="scientific">Glycine soja</name>
    <name type="common">Wild soybean</name>
    <dbReference type="NCBI Taxonomy" id="3848"/>
    <lineage>
        <taxon>Eukaryota</taxon>
        <taxon>Viridiplantae</taxon>
        <taxon>Streptophyta</taxon>
        <taxon>Embryophyta</taxon>
        <taxon>Tracheophyta</taxon>
        <taxon>Spermatophyta</taxon>
        <taxon>Magnoliopsida</taxon>
        <taxon>eudicotyledons</taxon>
        <taxon>Gunneridae</taxon>
        <taxon>Pentapetalae</taxon>
        <taxon>rosids</taxon>
        <taxon>fabids</taxon>
        <taxon>Fabales</taxon>
        <taxon>Fabaceae</taxon>
        <taxon>Papilionoideae</taxon>
        <taxon>50 kb inversion clade</taxon>
        <taxon>NPAAA clade</taxon>
        <taxon>indigoferoid/millettioid clade</taxon>
        <taxon>Phaseoleae</taxon>
        <taxon>Glycine</taxon>
        <taxon>Glycine subgen. Soja</taxon>
    </lineage>
</organism>
<sequence>MILFHGCYLVCKIGTISNSSYCHITLYGRFSLMMGHKYLWLVFCLWALTCSLLPSFSFGLMRIGLKKRDLDLDSIRAARMVREKPRLGRPVLGAYDHDLGKPIDEGIVPLKNYLDAQYYGEIGIGTPPQKFNVIFDTGSSNLWVPSSKCYFSIACYTHHWYKSKKSKTYTKNGTSCKIGYGSGSISGFFSKDHVKVGDVVVKNQDFIEATREGSLSFVLAKFDGLLGLGFQEISVENAVPVWYNMVKQNLVSEQVFSFWLNGDPKAKDGGELIFGGIDPKHFKGDHIYVPVTKKGYWQIEMGDFFIGGLSTGVCEGGCAAIVDSGTSLLAGPTTVVTEINHAIGAEGVLSVECKEVVSEYGELLWDLLVSGVRPDDVCSQVGLCFKRAKSESNGIEMVTEKGQRELSAKDTALCTSCQMLVVWIQNQLKQKKTKEIVFNYVNQLCESLPSPNGESVVDCNSIYGLPNITFTVGDKPFTLTPEQYILKTGEGIAEVCLSGFIAFDIPPPRGPLWILGDVFMRVYHTVFDYGNLRVGFAKAA</sequence>
<dbReference type="FunFam" id="2.40.70.10:FF:000115">
    <property type="entry name" value="Lysosomal aspartic protease"/>
    <property type="match status" value="1"/>
</dbReference>
<keyword evidence="11" id="KW-0472">Membrane</keyword>
<dbReference type="InterPro" id="IPR011001">
    <property type="entry name" value="Saposin-like"/>
</dbReference>
<evidence type="ECO:0000313" key="14">
    <source>
        <dbReference type="EMBL" id="RZB87215.1"/>
    </source>
</evidence>
<dbReference type="InterPro" id="IPR008139">
    <property type="entry name" value="SaposinB_dom"/>
</dbReference>
<evidence type="ECO:0000256" key="7">
    <source>
        <dbReference type="ARBA" id="ARBA00023180"/>
    </source>
</evidence>
<dbReference type="Pfam" id="PF03489">
    <property type="entry name" value="SapB_2"/>
    <property type="match status" value="1"/>
</dbReference>
<dbReference type="InterPro" id="IPR033869">
    <property type="entry name" value="Phytepsin"/>
</dbReference>
<keyword evidence="11" id="KW-1133">Transmembrane helix</keyword>
<keyword evidence="11" id="KW-0812">Transmembrane</keyword>
<dbReference type="InterPro" id="IPR008138">
    <property type="entry name" value="SapB_2"/>
</dbReference>
<dbReference type="EMBL" id="QZWG01000010">
    <property type="protein sequence ID" value="RZB87215.1"/>
    <property type="molecule type" value="Genomic_DNA"/>
</dbReference>
<dbReference type="CDD" id="cd06098">
    <property type="entry name" value="phytepsin"/>
    <property type="match status" value="1"/>
</dbReference>
<dbReference type="InterPro" id="IPR001969">
    <property type="entry name" value="Aspartic_peptidase_AS"/>
</dbReference>
<dbReference type="PROSITE" id="PS00141">
    <property type="entry name" value="ASP_PROTEASE"/>
    <property type="match status" value="2"/>
</dbReference>
<keyword evidence="6 9" id="KW-1015">Disulfide bond</keyword>
<evidence type="ECO:0000256" key="2">
    <source>
        <dbReference type="ARBA" id="ARBA00022670"/>
    </source>
</evidence>
<protein>
    <submittedName>
        <fullName evidence="14">Aspartic proteinase isoform A</fullName>
    </submittedName>
</protein>
<accession>A0A445IME3</accession>
<evidence type="ECO:0000256" key="6">
    <source>
        <dbReference type="ARBA" id="ARBA00023157"/>
    </source>
</evidence>
<dbReference type="InterPro" id="IPR021109">
    <property type="entry name" value="Peptidase_aspartic_dom_sf"/>
</dbReference>
<dbReference type="Proteomes" id="UP000289340">
    <property type="component" value="Chromosome 10"/>
</dbReference>
<dbReference type="InterPro" id="IPR033121">
    <property type="entry name" value="PEPTIDASE_A1"/>
</dbReference>
<dbReference type="SUPFAM" id="SSF47862">
    <property type="entry name" value="Saposin"/>
    <property type="match status" value="1"/>
</dbReference>
<dbReference type="PANTHER" id="PTHR47966">
    <property type="entry name" value="BETA-SITE APP-CLEAVING ENZYME, ISOFORM A-RELATED"/>
    <property type="match status" value="1"/>
</dbReference>
<dbReference type="PROSITE" id="PS50015">
    <property type="entry name" value="SAP_B"/>
    <property type="match status" value="2"/>
</dbReference>
<dbReference type="Pfam" id="PF05184">
    <property type="entry name" value="SapB_1"/>
    <property type="match status" value="1"/>
</dbReference>
<keyword evidence="3 10" id="KW-0064">Aspartyl protease</keyword>
<evidence type="ECO:0000256" key="9">
    <source>
        <dbReference type="PIRSR" id="PIRSR601461-2"/>
    </source>
</evidence>
<dbReference type="SMART" id="SM00741">
    <property type="entry name" value="SapB"/>
    <property type="match status" value="1"/>
</dbReference>
<feature type="active site" evidence="8">
    <location>
        <position position="136"/>
    </location>
</feature>
<dbReference type="Gene3D" id="1.10.225.10">
    <property type="entry name" value="Saposin-like"/>
    <property type="match status" value="1"/>
</dbReference>
<feature type="domain" description="Saposin B-type" evidence="12">
    <location>
        <begin position="410"/>
        <end position="451"/>
    </location>
</feature>
<name>A0A445IME3_GLYSO</name>
<evidence type="ECO:0000259" key="12">
    <source>
        <dbReference type="PROSITE" id="PS50015"/>
    </source>
</evidence>
<dbReference type="AlphaFoldDB" id="A0A445IME3"/>
<comment type="similarity">
    <text evidence="1 10">Belongs to the peptidase A1 family.</text>
</comment>
<evidence type="ECO:0000256" key="11">
    <source>
        <dbReference type="SAM" id="Phobius"/>
    </source>
</evidence>
<keyword evidence="15" id="KW-1185">Reference proteome</keyword>
<evidence type="ECO:0000313" key="15">
    <source>
        <dbReference type="Proteomes" id="UP000289340"/>
    </source>
</evidence>
<reference evidence="14 15" key="1">
    <citation type="submission" date="2018-09" db="EMBL/GenBank/DDBJ databases">
        <title>A high-quality reference genome of wild soybean provides a powerful tool to mine soybean genomes.</title>
        <authorList>
            <person name="Xie M."/>
            <person name="Chung C.Y.L."/>
            <person name="Li M.-W."/>
            <person name="Wong F.-L."/>
            <person name="Chan T.-F."/>
            <person name="Lam H.-M."/>
        </authorList>
    </citation>
    <scope>NUCLEOTIDE SEQUENCE [LARGE SCALE GENOMIC DNA]</scope>
    <source>
        <strain evidence="15">cv. W05</strain>
        <tissue evidence="14">Hypocotyl of etiolated seedlings</tissue>
    </source>
</reference>
<proteinExistence type="inferred from homology"/>
<dbReference type="GO" id="GO:0004190">
    <property type="term" value="F:aspartic-type endopeptidase activity"/>
    <property type="evidence" value="ECO:0007669"/>
    <property type="project" value="UniProtKB-KW"/>
</dbReference>